<evidence type="ECO:0000259" key="1">
    <source>
        <dbReference type="PROSITE" id="PS50878"/>
    </source>
</evidence>
<dbReference type="SUPFAM" id="SSF56219">
    <property type="entry name" value="DNase I-like"/>
    <property type="match status" value="1"/>
</dbReference>
<proteinExistence type="predicted"/>
<evidence type="ECO:0000313" key="2">
    <source>
        <dbReference type="Proteomes" id="UP000887540"/>
    </source>
</evidence>
<dbReference type="Pfam" id="PF00078">
    <property type="entry name" value="RVT_1"/>
    <property type="match status" value="1"/>
</dbReference>
<evidence type="ECO:0000313" key="3">
    <source>
        <dbReference type="WBParaSite" id="ACRNAN_scaffold9306.g25714.t1"/>
    </source>
</evidence>
<dbReference type="InterPro" id="IPR036691">
    <property type="entry name" value="Endo/exonu/phosph_ase_sf"/>
</dbReference>
<protein>
    <submittedName>
        <fullName evidence="3">Reverse transcriptase domain-containing protein</fullName>
    </submittedName>
</protein>
<feature type="domain" description="Reverse transcriptase" evidence="1">
    <location>
        <begin position="240"/>
        <end position="397"/>
    </location>
</feature>
<dbReference type="InterPro" id="IPR000477">
    <property type="entry name" value="RT_dom"/>
</dbReference>
<name>A0A914ENN8_9BILA</name>
<dbReference type="AlphaFoldDB" id="A0A914ENN8"/>
<sequence length="397" mass="45433">MRRSRRESQAKESVVCEFCLTWHHKDCADYRELTIEEDCPDQPASTAVTVAASNSNLTHNVMSSDVLDFVNFTRTCRTTSFQLPFNVNSLLDKWHELQVFVENQTPDLILLQKTKLSGKITPHEVRPDGYSMYRRDRTRNGGVAIYAKNHLKPKKHFNFVAKTAEGGIMEFVCVRFEVGGRNFTAASLYRPPKHTLPKIQSFLDEFGDFLASESRTPSFRRSQDPASVLEPSRLLYSSTALYSKESTRKIENTPPWSRFPKSTNLRTRTITDFDHLYPKINARLHDNQFGFRKCRSTVDALMYFNHLVTEGIEESGKGAALFFDVKKASDSVPHKKLLERLQHFDLPANWLRLLQSYLRNRSFQVKIGQSYSSRRSSTSGVPQGSILGPLLFIAYAD</sequence>
<keyword evidence="2" id="KW-1185">Reference proteome</keyword>
<dbReference type="Gene3D" id="3.60.10.10">
    <property type="entry name" value="Endonuclease/exonuclease/phosphatase"/>
    <property type="match status" value="1"/>
</dbReference>
<dbReference type="PROSITE" id="PS50878">
    <property type="entry name" value="RT_POL"/>
    <property type="match status" value="1"/>
</dbReference>
<dbReference type="PANTHER" id="PTHR33332">
    <property type="entry name" value="REVERSE TRANSCRIPTASE DOMAIN-CONTAINING PROTEIN"/>
    <property type="match status" value="1"/>
</dbReference>
<organism evidence="2 3">
    <name type="scientific">Acrobeloides nanus</name>
    <dbReference type="NCBI Taxonomy" id="290746"/>
    <lineage>
        <taxon>Eukaryota</taxon>
        <taxon>Metazoa</taxon>
        <taxon>Ecdysozoa</taxon>
        <taxon>Nematoda</taxon>
        <taxon>Chromadorea</taxon>
        <taxon>Rhabditida</taxon>
        <taxon>Tylenchina</taxon>
        <taxon>Cephalobomorpha</taxon>
        <taxon>Cephaloboidea</taxon>
        <taxon>Cephalobidae</taxon>
        <taxon>Acrobeloides</taxon>
    </lineage>
</organism>
<dbReference type="Proteomes" id="UP000887540">
    <property type="component" value="Unplaced"/>
</dbReference>
<dbReference type="WBParaSite" id="ACRNAN_scaffold9306.g25714.t1">
    <property type="protein sequence ID" value="ACRNAN_scaffold9306.g25714.t1"/>
    <property type="gene ID" value="ACRNAN_scaffold9306.g25714"/>
</dbReference>
<accession>A0A914ENN8</accession>
<reference evidence="3" key="1">
    <citation type="submission" date="2022-11" db="UniProtKB">
        <authorList>
            <consortium name="WormBaseParasite"/>
        </authorList>
    </citation>
    <scope>IDENTIFICATION</scope>
</reference>